<organism evidence="1">
    <name type="scientific">Arundo donax</name>
    <name type="common">Giant reed</name>
    <name type="synonym">Donax arundinaceus</name>
    <dbReference type="NCBI Taxonomy" id="35708"/>
    <lineage>
        <taxon>Eukaryota</taxon>
        <taxon>Viridiplantae</taxon>
        <taxon>Streptophyta</taxon>
        <taxon>Embryophyta</taxon>
        <taxon>Tracheophyta</taxon>
        <taxon>Spermatophyta</taxon>
        <taxon>Magnoliopsida</taxon>
        <taxon>Liliopsida</taxon>
        <taxon>Poales</taxon>
        <taxon>Poaceae</taxon>
        <taxon>PACMAD clade</taxon>
        <taxon>Arundinoideae</taxon>
        <taxon>Arundineae</taxon>
        <taxon>Arundo</taxon>
    </lineage>
</organism>
<reference evidence="1" key="1">
    <citation type="submission" date="2014-09" db="EMBL/GenBank/DDBJ databases">
        <authorList>
            <person name="Magalhaes I.L.F."/>
            <person name="Oliveira U."/>
            <person name="Santos F.R."/>
            <person name="Vidigal T.H.D.A."/>
            <person name="Brescovit A.D."/>
            <person name="Santos A.J."/>
        </authorList>
    </citation>
    <scope>NUCLEOTIDE SEQUENCE</scope>
    <source>
        <tissue evidence="1">Shoot tissue taken approximately 20 cm above the soil surface</tissue>
    </source>
</reference>
<sequence length="19" mass="2206">MWPVYSLSGPIKITWKGIE</sequence>
<evidence type="ECO:0000313" key="1">
    <source>
        <dbReference type="EMBL" id="JAD44372.1"/>
    </source>
</evidence>
<reference evidence="1" key="2">
    <citation type="journal article" date="2015" name="Data Brief">
        <title>Shoot transcriptome of the giant reed, Arundo donax.</title>
        <authorList>
            <person name="Barrero R.A."/>
            <person name="Guerrero F.D."/>
            <person name="Moolhuijzen P."/>
            <person name="Goolsby J.A."/>
            <person name="Tidwell J."/>
            <person name="Bellgard S.E."/>
            <person name="Bellgard M.I."/>
        </authorList>
    </citation>
    <scope>NUCLEOTIDE SEQUENCE</scope>
    <source>
        <tissue evidence="1">Shoot tissue taken approximately 20 cm above the soil surface</tissue>
    </source>
</reference>
<dbReference type="AlphaFoldDB" id="A0A0A9ABD9"/>
<name>A0A0A9ABD9_ARUDO</name>
<accession>A0A0A9ABD9</accession>
<proteinExistence type="predicted"/>
<dbReference type="EMBL" id="GBRH01253523">
    <property type="protein sequence ID" value="JAD44372.1"/>
    <property type="molecule type" value="Transcribed_RNA"/>
</dbReference>
<protein>
    <submittedName>
        <fullName evidence="1">Uncharacterized protein</fullName>
    </submittedName>
</protein>